<comment type="caution">
    <text evidence="5">The sequence shown here is derived from an EMBL/GenBank/DDBJ whole genome shotgun (WGS) entry which is preliminary data.</text>
</comment>
<dbReference type="InterPro" id="IPR015422">
    <property type="entry name" value="PyrdxlP-dep_Trfase_small"/>
</dbReference>
<dbReference type="Pfam" id="PF01053">
    <property type="entry name" value="Cys_Met_Meta_PP"/>
    <property type="match status" value="1"/>
</dbReference>
<sequence length="392" mass="43384">MKKKNNQKHNNSPEELSYEGAMVTPIFQTSNFSFESWEAISNAFDHRTKSFIYSRGNNPTVEVAQRKLADLARGERALLFGSGMGAISAAVLHCAQKDGHIIAIKNIYGPTNNLLYTYLKDKMNVSITFVSGVELGEFEAAIQANTNLIYLESPSSGIFSLQDIPTVAALAKKNDIKTVIDNTWATPFFQKPLEMGIDLEVHSCSKYIGGHSDVVAGVIIGSDKLIGGIFEKEYEWLGARIAPAEAALITRSIKTLPLRMKAHEANALQVATFLENHPKIVKVNYPGLESFEQYDLGKRQMSGNSGLLSFRLATNDLEKAKTFFNNLKKFRIAVSWGGYESLIYALAISYVKEMTREQFASTGLTYGDMRLSVGLENATELILDLEQALELI</sequence>
<dbReference type="GO" id="GO:0005737">
    <property type="term" value="C:cytoplasm"/>
    <property type="evidence" value="ECO:0007669"/>
    <property type="project" value="TreeGrafter"/>
</dbReference>
<dbReference type="FunFam" id="3.40.640.10:FF:000046">
    <property type="entry name" value="Cystathionine gamma-lyase"/>
    <property type="match status" value="1"/>
</dbReference>
<feature type="modified residue" description="N6-(pyridoxal phosphate)lysine" evidence="3">
    <location>
        <position position="206"/>
    </location>
</feature>
<proteinExistence type="inferred from homology"/>
<dbReference type="GO" id="GO:0008483">
    <property type="term" value="F:transaminase activity"/>
    <property type="evidence" value="ECO:0007669"/>
    <property type="project" value="UniProtKB-KW"/>
</dbReference>
<dbReference type="InterPro" id="IPR000277">
    <property type="entry name" value="Cys/Met-Metab_PyrdxlP-dep_enz"/>
</dbReference>
<dbReference type="InterPro" id="IPR015421">
    <property type="entry name" value="PyrdxlP-dep_Trfase_major"/>
</dbReference>
<dbReference type="SUPFAM" id="SSF53383">
    <property type="entry name" value="PLP-dependent transferases"/>
    <property type="match status" value="1"/>
</dbReference>
<dbReference type="AlphaFoldDB" id="A0A5C8V1C7"/>
<keyword evidence="2 3" id="KW-0663">Pyridoxal phosphate</keyword>
<dbReference type="Proteomes" id="UP000321456">
    <property type="component" value="Unassembled WGS sequence"/>
</dbReference>
<name>A0A5C8V1C7_9FLAO</name>
<comment type="cofactor">
    <cofactor evidence="1 4">
        <name>pyridoxal 5'-phosphate</name>
        <dbReference type="ChEBI" id="CHEBI:597326"/>
    </cofactor>
</comment>
<evidence type="ECO:0000313" key="6">
    <source>
        <dbReference type="Proteomes" id="UP000321456"/>
    </source>
</evidence>
<dbReference type="GO" id="GO:0030170">
    <property type="term" value="F:pyridoxal phosphate binding"/>
    <property type="evidence" value="ECO:0007669"/>
    <property type="project" value="InterPro"/>
</dbReference>
<dbReference type="GO" id="GO:0016846">
    <property type="term" value="F:carbon-sulfur lyase activity"/>
    <property type="evidence" value="ECO:0007669"/>
    <property type="project" value="TreeGrafter"/>
</dbReference>
<comment type="similarity">
    <text evidence="4">Belongs to the trans-sulfuration enzymes family.</text>
</comment>
<dbReference type="GO" id="GO:0019346">
    <property type="term" value="P:transsulfuration"/>
    <property type="evidence" value="ECO:0007669"/>
    <property type="project" value="InterPro"/>
</dbReference>
<accession>A0A5C8V1C7</accession>
<gene>
    <name evidence="5" type="ORF">FVB32_10140</name>
</gene>
<protein>
    <submittedName>
        <fullName evidence="5">Aminotransferase class I/II-fold pyridoxal phosphate-dependent enzyme</fullName>
    </submittedName>
</protein>
<evidence type="ECO:0000313" key="5">
    <source>
        <dbReference type="EMBL" id="TXN34949.1"/>
    </source>
</evidence>
<dbReference type="RefSeq" id="WP_147743683.1">
    <property type="nucleotide sequence ID" value="NZ_VRUR01000002.1"/>
</dbReference>
<dbReference type="InterPro" id="IPR015424">
    <property type="entry name" value="PyrdxlP-dep_Trfase"/>
</dbReference>
<evidence type="ECO:0000256" key="4">
    <source>
        <dbReference type="RuleBase" id="RU362118"/>
    </source>
</evidence>
<dbReference type="PANTHER" id="PTHR11808">
    <property type="entry name" value="TRANS-SULFURATION ENZYME FAMILY MEMBER"/>
    <property type="match status" value="1"/>
</dbReference>
<keyword evidence="6" id="KW-1185">Reference proteome</keyword>
<reference evidence="5 6" key="1">
    <citation type="submission" date="2019-08" db="EMBL/GenBank/DDBJ databases">
        <title>Professor.</title>
        <authorList>
            <person name="Park J.S."/>
        </authorList>
    </citation>
    <scope>NUCLEOTIDE SEQUENCE [LARGE SCALE GENOMIC DNA]</scope>
    <source>
        <strain evidence="5 6">176CP5-101</strain>
    </source>
</reference>
<dbReference type="PANTHER" id="PTHR11808:SF80">
    <property type="entry name" value="CYSTATHIONINE GAMMA-LYASE"/>
    <property type="match status" value="1"/>
</dbReference>
<evidence type="ECO:0000256" key="3">
    <source>
        <dbReference type="PIRSR" id="PIRSR001434-2"/>
    </source>
</evidence>
<dbReference type="Gene3D" id="3.90.1150.10">
    <property type="entry name" value="Aspartate Aminotransferase, domain 1"/>
    <property type="match status" value="1"/>
</dbReference>
<evidence type="ECO:0000256" key="1">
    <source>
        <dbReference type="ARBA" id="ARBA00001933"/>
    </source>
</evidence>
<dbReference type="Gene3D" id="3.40.640.10">
    <property type="entry name" value="Type I PLP-dependent aspartate aminotransferase-like (Major domain)"/>
    <property type="match status" value="1"/>
</dbReference>
<dbReference type="CDD" id="cd00614">
    <property type="entry name" value="CGS_like"/>
    <property type="match status" value="1"/>
</dbReference>
<dbReference type="EMBL" id="VRUR01000002">
    <property type="protein sequence ID" value="TXN34949.1"/>
    <property type="molecule type" value="Genomic_DNA"/>
</dbReference>
<keyword evidence="5" id="KW-0808">Transferase</keyword>
<keyword evidence="5" id="KW-0032">Aminotransferase</keyword>
<evidence type="ECO:0000256" key="2">
    <source>
        <dbReference type="ARBA" id="ARBA00022898"/>
    </source>
</evidence>
<dbReference type="PIRSF" id="PIRSF001434">
    <property type="entry name" value="CGS"/>
    <property type="match status" value="1"/>
</dbReference>
<organism evidence="5 6">
    <name type="scientific">Flagellimonas hymeniacidonis</name>
    <dbReference type="NCBI Taxonomy" id="2603628"/>
    <lineage>
        <taxon>Bacteria</taxon>
        <taxon>Pseudomonadati</taxon>
        <taxon>Bacteroidota</taxon>
        <taxon>Flavobacteriia</taxon>
        <taxon>Flavobacteriales</taxon>
        <taxon>Flavobacteriaceae</taxon>
        <taxon>Flagellimonas</taxon>
    </lineage>
</organism>